<reference evidence="3" key="1">
    <citation type="submission" date="2015-09" db="EMBL/GenBank/DDBJ databases">
        <title>Draft Genome Sequences of Two Novel Amoeba-resistant Intranuclear Bacteria, Candidatus Berkiella cookevillensis and Candidatus Berkiella aquae.</title>
        <authorList>
            <person name="Mehari Y.T."/>
            <person name="Arivett B.A."/>
            <person name="Farone A.L."/>
            <person name="Gunderson J.H."/>
            <person name="Farone M.B."/>
        </authorList>
    </citation>
    <scope>NUCLEOTIDE SEQUENCE [LARGE SCALE GENOMIC DNA]</scope>
    <source>
        <strain evidence="3">CC99</strain>
    </source>
</reference>
<keyword evidence="2" id="KW-1133">Transmembrane helix</keyword>
<feature type="compositionally biased region" description="Polar residues" evidence="1">
    <location>
        <begin position="35"/>
        <end position="56"/>
    </location>
</feature>
<dbReference type="STRING" id="437022.CC99x_01128"/>
<evidence type="ECO:0000256" key="1">
    <source>
        <dbReference type="SAM" id="MobiDB-lite"/>
    </source>
</evidence>
<dbReference type="Proteomes" id="UP000051494">
    <property type="component" value="Unassembled WGS sequence"/>
</dbReference>
<keyword evidence="5" id="KW-1185">Reference proteome</keyword>
<name>A0A0Q9YHP0_9GAMM</name>
<keyword evidence="2" id="KW-0472">Membrane</keyword>
<feature type="transmembrane region" description="Helical" evidence="2">
    <location>
        <begin position="6"/>
        <end position="24"/>
    </location>
</feature>
<sequence length="98" mass="11081">MLVRILMFFLILWLFAVGAIWFAIRQIKSWFSGTRAGTQRSSGANHSNTQHNQSGNQAKQQKPLAAQLVKCAKCESYIPVEQAILENNCYYCDPPCDN</sequence>
<protein>
    <submittedName>
        <fullName evidence="3">Uncharacterized protein</fullName>
    </submittedName>
</protein>
<evidence type="ECO:0000313" key="5">
    <source>
        <dbReference type="Proteomes" id="UP000051494"/>
    </source>
</evidence>
<reference evidence="4" key="2">
    <citation type="journal article" date="2016" name="Genome Announc.">
        <title>Draft Genome Sequences of Two Novel Amoeba-Resistant Intranuclear Bacteria, 'Candidatus Berkiella cookevillensis' and 'Candidatus Berkiella aquae'.</title>
        <authorList>
            <person name="Mehari Y.T."/>
            <person name="Arivett B.A."/>
            <person name="Farone A.L."/>
            <person name="Gunderson J.H."/>
            <person name="Farone M.B."/>
        </authorList>
    </citation>
    <scope>NUCLEOTIDE SEQUENCE</scope>
    <source>
        <strain evidence="4">CC99</strain>
    </source>
</reference>
<gene>
    <name evidence="3" type="ORF">CC99x_01128</name>
    <name evidence="4" type="ORF">CC99x_011285</name>
</gene>
<evidence type="ECO:0000313" key="4">
    <source>
        <dbReference type="EMBL" id="MCS5709478.1"/>
    </source>
</evidence>
<dbReference type="EMBL" id="LKHV01000004">
    <property type="protein sequence ID" value="KRG19129.1"/>
    <property type="molecule type" value="Genomic_DNA"/>
</dbReference>
<comment type="caution">
    <text evidence="3">The sequence shown here is derived from an EMBL/GenBank/DDBJ whole genome shotgun (WGS) entry which is preliminary data.</text>
</comment>
<dbReference type="AlphaFoldDB" id="A0A0Q9YHP0"/>
<accession>A0A0Q9YHP0</accession>
<dbReference type="RefSeq" id="WP_057624235.1">
    <property type="nucleotide sequence ID" value="NZ_LKHV02000001.1"/>
</dbReference>
<dbReference type="EMBL" id="LKHV02000001">
    <property type="protein sequence ID" value="MCS5709478.1"/>
    <property type="molecule type" value="Genomic_DNA"/>
</dbReference>
<evidence type="ECO:0000256" key="2">
    <source>
        <dbReference type="SAM" id="Phobius"/>
    </source>
</evidence>
<reference evidence="4" key="3">
    <citation type="submission" date="2021-06" db="EMBL/GenBank/DDBJ databases">
        <title>Genomic Description and Analysis of Intracellular Bacteria, Candidatus Berkiella cookevillensis and Candidatus Berkiella aquae.</title>
        <authorList>
            <person name="Kidane D.T."/>
            <person name="Mehari Y.T."/>
            <person name="Rice F.C."/>
            <person name="Arivett B.A."/>
            <person name="Farone A.L."/>
            <person name="Berk S.G."/>
            <person name="Farone M.B."/>
        </authorList>
    </citation>
    <scope>NUCLEOTIDE SEQUENCE</scope>
    <source>
        <strain evidence="4">CC99</strain>
    </source>
</reference>
<keyword evidence="2" id="KW-0812">Transmembrane</keyword>
<organism evidence="3">
    <name type="scientific">Candidatus Berkiella cookevillensis</name>
    <dbReference type="NCBI Taxonomy" id="437022"/>
    <lineage>
        <taxon>Bacteria</taxon>
        <taxon>Pseudomonadati</taxon>
        <taxon>Pseudomonadota</taxon>
        <taxon>Gammaproteobacteria</taxon>
        <taxon>Candidatus Berkiellales</taxon>
        <taxon>Candidatus Berkiellaceae</taxon>
        <taxon>Candidatus Berkiella</taxon>
    </lineage>
</organism>
<feature type="region of interest" description="Disordered" evidence="1">
    <location>
        <begin position="35"/>
        <end position="61"/>
    </location>
</feature>
<proteinExistence type="predicted"/>
<evidence type="ECO:0000313" key="3">
    <source>
        <dbReference type="EMBL" id="KRG19129.1"/>
    </source>
</evidence>